<evidence type="ECO:0000313" key="5">
    <source>
        <dbReference type="Proteomes" id="UP000825729"/>
    </source>
</evidence>
<keyword evidence="3" id="KW-0812">Transmembrane</keyword>
<name>A0AAV7EVK0_ARIFI</name>
<dbReference type="EMBL" id="JAINDJ010000003">
    <property type="protein sequence ID" value="KAG9452925.1"/>
    <property type="molecule type" value="Genomic_DNA"/>
</dbReference>
<protein>
    <recommendedName>
        <fullName evidence="6">Late embryogenesis abundant protein LEA-2 subgroup domain-containing protein</fullName>
    </recommendedName>
</protein>
<evidence type="ECO:0008006" key="6">
    <source>
        <dbReference type="Google" id="ProtNLM"/>
    </source>
</evidence>
<accession>A0AAV7EVK0</accession>
<evidence type="ECO:0000256" key="2">
    <source>
        <dbReference type="ARBA" id="ARBA00023136"/>
    </source>
</evidence>
<feature type="transmembrane region" description="Helical" evidence="3">
    <location>
        <begin position="16"/>
        <end position="46"/>
    </location>
</feature>
<organism evidence="4 5">
    <name type="scientific">Aristolochia fimbriata</name>
    <name type="common">White veined hardy Dutchman's pipe vine</name>
    <dbReference type="NCBI Taxonomy" id="158543"/>
    <lineage>
        <taxon>Eukaryota</taxon>
        <taxon>Viridiplantae</taxon>
        <taxon>Streptophyta</taxon>
        <taxon>Embryophyta</taxon>
        <taxon>Tracheophyta</taxon>
        <taxon>Spermatophyta</taxon>
        <taxon>Magnoliopsida</taxon>
        <taxon>Magnoliidae</taxon>
        <taxon>Piperales</taxon>
        <taxon>Aristolochiaceae</taxon>
        <taxon>Aristolochia</taxon>
    </lineage>
</organism>
<sequence length="202" mass="22625">MARAKLIGPQRRRTSLVVWLTAMVCAILAVAVIITGIVIFVGYMIIRPKPPSISVIYSHLDSLKYDRYGQMSTEIALLIAAENDNIKAHATFSDFSLHLQFHGMTIAELRAEPFDVPKNSTIPLEYHVPSSMIPLVEEGAMDELDASLKHDQIRFHLYGNARTRWKVGILGSVSFWTHLDCYLKFAPSNQTSIGPRCTSKSH</sequence>
<keyword evidence="5" id="KW-1185">Reference proteome</keyword>
<dbReference type="Proteomes" id="UP000825729">
    <property type="component" value="Unassembled WGS sequence"/>
</dbReference>
<dbReference type="AlphaFoldDB" id="A0AAV7EVK0"/>
<proteinExistence type="predicted"/>
<comment type="subcellular location">
    <subcellularLocation>
        <location evidence="1">Membrane</location>
    </subcellularLocation>
</comment>
<gene>
    <name evidence="4" type="ORF">H6P81_005829</name>
</gene>
<dbReference type="GO" id="GO:0098542">
    <property type="term" value="P:defense response to other organism"/>
    <property type="evidence" value="ECO:0007669"/>
    <property type="project" value="InterPro"/>
</dbReference>
<dbReference type="GO" id="GO:0005886">
    <property type="term" value="C:plasma membrane"/>
    <property type="evidence" value="ECO:0007669"/>
    <property type="project" value="TreeGrafter"/>
</dbReference>
<dbReference type="InterPro" id="IPR044839">
    <property type="entry name" value="NDR1-like"/>
</dbReference>
<reference evidence="4 5" key="1">
    <citation type="submission" date="2021-07" db="EMBL/GenBank/DDBJ databases">
        <title>The Aristolochia fimbriata genome: insights into angiosperm evolution, floral development and chemical biosynthesis.</title>
        <authorList>
            <person name="Jiao Y."/>
        </authorList>
    </citation>
    <scope>NUCLEOTIDE SEQUENCE [LARGE SCALE GENOMIC DNA]</scope>
    <source>
        <strain evidence="4">IBCAS-2021</strain>
        <tissue evidence="4">Leaf</tissue>
    </source>
</reference>
<keyword evidence="2 3" id="KW-0472">Membrane</keyword>
<dbReference type="PANTHER" id="PTHR31234:SF66">
    <property type="entry name" value="LATE EMBRYOGENESIS ABUNDANT PROTEIN"/>
    <property type="match status" value="1"/>
</dbReference>
<keyword evidence="3" id="KW-1133">Transmembrane helix</keyword>
<comment type="caution">
    <text evidence="4">The sequence shown here is derived from an EMBL/GenBank/DDBJ whole genome shotgun (WGS) entry which is preliminary data.</text>
</comment>
<evidence type="ECO:0000256" key="3">
    <source>
        <dbReference type="SAM" id="Phobius"/>
    </source>
</evidence>
<evidence type="ECO:0000256" key="1">
    <source>
        <dbReference type="ARBA" id="ARBA00004370"/>
    </source>
</evidence>
<evidence type="ECO:0000313" key="4">
    <source>
        <dbReference type="EMBL" id="KAG9452925.1"/>
    </source>
</evidence>
<dbReference type="PANTHER" id="PTHR31234">
    <property type="entry name" value="LATE EMBRYOGENESIS ABUNDANT (LEA) HYDROXYPROLINE-RICH GLYCOPROTEIN FAMILY"/>
    <property type="match status" value="1"/>
</dbReference>